<name>A0A1I4P8S3_9FIRM</name>
<dbReference type="AlphaFoldDB" id="A0A1I4P8S3"/>
<protein>
    <recommendedName>
        <fullName evidence="1">Double-GTPase 1 domain-containing protein</fullName>
    </recommendedName>
</protein>
<organism evidence="2 3">
    <name type="scientific">Pelosinus propionicus DSM 13327</name>
    <dbReference type="NCBI Taxonomy" id="1123291"/>
    <lineage>
        <taxon>Bacteria</taxon>
        <taxon>Bacillati</taxon>
        <taxon>Bacillota</taxon>
        <taxon>Negativicutes</taxon>
        <taxon>Selenomonadales</taxon>
        <taxon>Sporomusaceae</taxon>
        <taxon>Pelosinus</taxon>
    </lineage>
</organism>
<sequence>MNNKNYYIMGLPAACKTTYLAALWYCLTNSVNSGLKIKEFIGDQTYLSDISSKWAEVEEIPRTKPEFEQKKITLLLENSTQDLMEISFPDLSGESFQAQYAEREVNQETVDYVRECDGLLLFINPENATEPNFIAEIPDIFRNNETIEEELPVRNALEDPTQVQLVELLQFVKYMRYDRPIKLGVIISAWDKVEEGIPELKNEPKSFIKRKLPLLWQYLESNLYYFKVVYYGISAQGGELTQNEILLNKNNPCERIIVVDEQGHRSNDITLPLSKMVSEND</sequence>
<dbReference type="STRING" id="1123291.SAMN04490355_105925"/>
<dbReference type="Proteomes" id="UP000199520">
    <property type="component" value="Unassembled WGS sequence"/>
</dbReference>
<evidence type="ECO:0000313" key="3">
    <source>
        <dbReference type="Proteomes" id="UP000199520"/>
    </source>
</evidence>
<dbReference type="EMBL" id="FOTS01000059">
    <property type="protein sequence ID" value="SFM24035.1"/>
    <property type="molecule type" value="Genomic_DNA"/>
</dbReference>
<reference evidence="3" key="1">
    <citation type="submission" date="2016-10" db="EMBL/GenBank/DDBJ databases">
        <authorList>
            <person name="Varghese N."/>
            <person name="Submissions S."/>
        </authorList>
    </citation>
    <scope>NUCLEOTIDE SEQUENCE [LARGE SCALE GENOMIC DNA]</scope>
    <source>
        <strain evidence="3">DSM 13327</strain>
    </source>
</reference>
<evidence type="ECO:0000259" key="1">
    <source>
        <dbReference type="Pfam" id="PF19975"/>
    </source>
</evidence>
<evidence type="ECO:0000313" key="2">
    <source>
        <dbReference type="EMBL" id="SFM24035.1"/>
    </source>
</evidence>
<dbReference type="OrthoDB" id="9758793at2"/>
<dbReference type="Pfam" id="PF19975">
    <property type="entry name" value="DO-GTPase1"/>
    <property type="match status" value="1"/>
</dbReference>
<accession>A0A1I4P8S3</accession>
<feature type="domain" description="Double-GTPase 1" evidence="1">
    <location>
        <begin position="8"/>
        <end position="275"/>
    </location>
</feature>
<proteinExistence type="predicted"/>
<dbReference type="RefSeq" id="WP_090943021.1">
    <property type="nucleotide sequence ID" value="NZ_FOTS01000059.1"/>
</dbReference>
<gene>
    <name evidence="2" type="ORF">SAMN04490355_105925</name>
</gene>
<dbReference type="InterPro" id="IPR045530">
    <property type="entry name" value="DO-GTPase1"/>
</dbReference>
<keyword evidence="3" id="KW-1185">Reference proteome</keyword>